<keyword evidence="4" id="KW-1185">Reference proteome</keyword>
<proteinExistence type="predicted"/>
<evidence type="ECO:0000313" key="2">
    <source>
        <dbReference type="EMBL" id="EKX47695.1"/>
    </source>
</evidence>
<evidence type="ECO:0000313" key="4">
    <source>
        <dbReference type="Proteomes" id="UP000011087"/>
    </source>
</evidence>
<feature type="region of interest" description="Disordered" evidence="1">
    <location>
        <begin position="21"/>
        <end position="100"/>
    </location>
</feature>
<dbReference type="EnsemblProtists" id="EKX47695">
    <property type="protein sequence ID" value="EKX47695"/>
    <property type="gene ID" value="GUITHDRAFT_162674"/>
</dbReference>
<reference evidence="3" key="3">
    <citation type="submission" date="2015-06" db="UniProtKB">
        <authorList>
            <consortium name="EnsemblProtists"/>
        </authorList>
    </citation>
    <scope>IDENTIFICATION</scope>
</reference>
<dbReference type="PaxDb" id="55529-EKX47695"/>
<reference evidence="2 4" key="1">
    <citation type="journal article" date="2012" name="Nature">
        <title>Algal genomes reveal evolutionary mosaicism and the fate of nucleomorphs.</title>
        <authorList>
            <consortium name="DOE Joint Genome Institute"/>
            <person name="Curtis B.A."/>
            <person name="Tanifuji G."/>
            <person name="Burki F."/>
            <person name="Gruber A."/>
            <person name="Irimia M."/>
            <person name="Maruyama S."/>
            <person name="Arias M.C."/>
            <person name="Ball S.G."/>
            <person name="Gile G.H."/>
            <person name="Hirakawa Y."/>
            <person name="Hopkins J.F."/>
            <person name="Kuo A."/>
            <person name="Rensing S.A."/>
            <person name="Schmutz J."/>
            <person name="Symeonidi A."/>
            <person name="Elias M."/>
            <person name="Eveleigh R.J."/>
            <person name="Herman E.K."/>
            <person name="Klute M.J."/>
            <person name="Nakayama T."/>
            <person name="Obornik M."/>
            <person name="Reyes-Prieto A."/>
            <person name="Armbrust E.V."/>
            <person name="Aves S.J."/>
            <person name="Beiko R.G."/>
            <person name="Coutinho P."/>
            <person name="Dacks J.B."/>
            <person name="Durnford D.G."/>
            <person name="Fast N.M."/>
            <person name="Green B.R."/>
            <person name="Grisdale C.J."/>
            <person name="Hempel F."/>
            <person name="Henrissat B."/>
            <person name="Hoppner M.P."/>
            <person name="Ishida K."/>
            <person name="Kim E."/>
            <person name="Koreny L."/>
            <person name="Kroth P.G."/>
            <person name="Liu Y."/>
            <person name="Malik S.B."/>
            <person name="Maier U.G."/>
            <person name="McRose D."/>
            <person name="Mock T."/>
            <person name="Neilson J.A."/>
            <person name="Onodera N.T."/>
            <person name="Poole A.M."/>
            <person name="Pritham E.J."/>
            <person name="Richards T.A."/>
            <person name="Rocap G."/>
            <person name="Roy S.W."/>
            <person name="Sarai C."/>
            <person name="Schaack S."/>
            <person name="Shirato S."/>
            <person name="Slamovits C.H."/>
            <person name="Spencer D.F."/>
            <person name="Suzuki S."/>
            <person name="Worden A.Z."/>
            <person name="Zauner S."/>
            <person name="Barry K."/>
            <person name="Bell C."/>
            <person name="Bharti A.K."/>
            <person name="Crow J.A."/>
            <person name="Grimwood J."/>
            <person name="Kramer R."/>
            <person name="Lindquist E."/>
            <person name="Lucas S."/>
            <person name="Salamov A."/>
            <person name="McFadden G.I."/>
            <person name="Lane C.E."/>
            <person name="Keeling P.J."/>
            <person name="Gray M.W."/>
            <person name="Grigoriev I.V."/>
            <person name="Archibald J.M."/>
        </authorList>
    </citation>
    <scope>NUCLEOTIDE SEQUENCE</scope>
    <source>
        <strain evidence="2 4">CCMP2712</strain>
    </source>
</reference>
<evidence type="ECO:0000256" key="1">
    <source>
        <dbReference type="SAM" id="MobiDB-lite"/>
    </source>
</evidence>
<sequence>MKSLQKVNMNKLRSEYVTQMRKRREYEAKEDERRRQIEEEMLSQTAEEPIEESHQAAALEEGRPHQQAARAEHPLEDLMKERPVKEATAEDEIDLKEERM</sequence>
<evidence type="ECO:0000313" key="3">
    <source>
        <dbReference type="EnsemblProtists" id="EKX47695"/>
    </source>
</evidence>
<dbReference type="HOGENOM" id="CLU_2311532_0_0_1"/>
<dbReference type="Proteomes" id="UP000011087">
    <property type="component" value="Unassembled WGS sequence"/>
</dbReference>
<feature type="compositionally biased region" description="Acidic residues" evidence="1">
    <location>
        <begin position="89"/>
        <end position="100"/>
    </location>
</feature>
<feature type="compositionally biased region" description="Basic and acidic residues" evidence="1">
    <location>
        <begin position="24"/>
        <end position="38"/>
    </location>
</feature>
<dbReference type="EMBL" id="JH992989">
    <property type="protein sequence ID" value="EKX47695.1"/>
    <property type="molecule type" value="Genomic_DNA"/>
</dbReference>
<dbReference type="RefSeq" id="XP_005834675.1">
    <property type="nucleotide sequence ID" value="XM_005834618.1"/>
</dbReference>
<protein>
    <submittedName>
        <fullName evidence="2 3">Uncharacterized protein</fullName>
    </submittedName>
</protein>
<feature type="compositionally biased region" description="Basic and acidic residues" evidence="1">
    <location>
        <begin position="60"/>
        <end position="88"/>
    </location>
</feature>
<organism evidence="2">
    <name type="scientific">Guillardia theta (strain CCMP2712)</name>
    <name type="common">Cryptophyte</name>
    <dbReference type="NCBI Taxonomy" id="905079"/>
    <lineage>
        <taxon>Eukaryota</taxon>
        <taxon>Cryptophyceae</taxon>
        <taxon>Pyrenomonadales</taxon>
        <taxon>Geminigeraceae</taxon>
        <taxon>Guillardia</taxon>
    </lineage>
</organism>
<accession>L1JHX4</accession>
<gene>
    <name evidence="2" type="ORF">GUITHDRAFT_162674</name>
</gene>
<dbReference type="GeneID" id="17304311"/>
<reference evidence="4" key="2">
    <citation type="submission" date="2012-11" db="EMBL/GenBank/DDBJ databases">
        <authorList>
            <person name="Kuo A."/>
            <person name="Curtis B.A."/>
            <person name="Tanifuji G."/>
            <person name="Burki F."/>
            <person name="Gruber A."/>
            <person name="Irimia M."/>
            <person name="Maruyama S."/>
            <person name="Arias M.C."/>
            <person name="Ball S.G."/>
            <person name="Gile G.H."/>
            <person name="Hirakawa Y."/>
            <person name="Hopkins J.F."/>
            <person name="Rensing S.A."/>
            <person name="Schmutz J."/>
            <person name="Symeonidi A."/>
            <person name="Elias M."/>
            <person name="Eveleigh R.J."/>
            <person name="Herman E.K."/>
            <person name="Klute M.J."/>
            <person name="Nakayama T."/>
            <person name="Obornik M."/>
            <person name="Reyes-Prieto A."/>
            <person name="Armbrust E.V."/>
            <person name="Aves S.J."/>
            <person name="Beiko R.G."/>
            <person name="Coutinho P."/>
            <person name="Dacks J.B."/>
            <person name="Durnford D.G."/>
            <person name="Fast N.M."/>
            <person name="Green B.R."/>
            <person name="Grisdale C."/>
            <person name="Hempe F."/>
            <person name="Henrissat B."/>
            <person name="Hoppner M.P."/>
            <person name="Ishida K.-I."/>
            <person name="Kim E."/>
            <person name="Koreny L."/>
            <person name="Kroth P.G."/>
            <person name="Liu Y."/>
            <person name="Malik S.-B."/>
            <person name="Maier U.G."/>
            <person name="McRose D."/>
            <person name="Mock T."/>
            <person name="Neilson J.A."/>
            <person name="Onodera N.T."/>
            <person name="Poole A.M."/>
            <person name="Pritham E.J."/>
            <person name="Richards T.A."/>
            <person name="Rocap G."/>
            <person name="Roy S.W."/>
            <person name="Sarai C."/>
            <person name="Schaack S."/>
            <person name="Shirato S."/>
            <person name="Slamovits C.H."/>
            <person name="Spencer D.F."/>
            <person name="Suzuki S."/>
            <person name="Worden A.Z."/>
            <person name="Zauner S."/>
            <person name="Barry K."/>
            <person name="Bell C."/>
            <person name="Bharti A.K."/>
            <person name="Crow J.A."/>
            <person name="Grimwood J."/>
            <person name="Kramer R."/>
            <person name="Lindquist E."/>
            <person name="Lucas S."/>
            <person name="Salamov A."/>
            <person name="McFadden G.I."/>
            <person name="Lane C.E."/>
            <person name="Keeling P.J."/>
            <person name="Gray M.W."/>
            <person name="Grigoriev I.V."/>
            <person name="Archibald J.M."/>
        </authorList>
    </citation>
    <scope>NUCLEOTIDE SEQUENCE</scope>
    <source>
        <strain evidence="4">CCMP2712</strain>
    </source>
</reference>
<dbReference type="AlphaFoldDB" id="L1JHX4"/>
<dbReference type="KEGG" id="gtt:GUITHDRAFT_162674"/>
<name>L1JHX4_GUITC</name>